<feature type="domain" description="Metallo-beta-lactamase" evidence="3">
    <location>
        <begin position="75"/>
        <end position="297"/>
    </location>
</feature>
<dbReference type="InterPro" id="IPR052159">
    <property type="entry name" value="Competence_DNA_uptake"/>
</dbReference>
<dbReference type="Proteomes" id="UP000363661">
    <property type="component" value="Unassembled WGS sequence"/>
</dbReference>
<dbReference type="SUPFAM" id="SSF69360">
    <property type="entry name" value="Cell wall binding repeat"/>
    <property type="match status" value="3"/>
</dbReference>
<dbReference type="PROSITE" id="PS51170">
    <property type="entry name" value="CW"/>
    <property type="match status" value="4"/>
</dbReference>
<evidence type="ECO:0000259" key="3">
    <source>
        <dbReference type="SMART" id="SM00849"/>
    </source>
</evidence>
<dbReference type="InterPro" id="IPR036866">
    <property type="entry name" value="RibonucZ/Hydroxyglut_hydro"/>
</dbReference>
<dbReference type="SUPFAM" id="SSF56281">
    <property type="entry name" value="Metallo-hydrolase/oxidoreductase"/>
    <property type="match status" value="1"/>
</dbReference>
<keyword evidence="1" id="KW-0677">Repeat</keyword>
<reference evidence="4 5" key="1">
    <citation type="submission" date="2019-07" db="EMBL/GenBank/DDBJ databases">
        <authorList>
            <person name="Hibberd C M."/>
            <person name="Gehrig L. J."/>
            <person name="Chang H.-W."/>
            <person name="Venkatesh S."/>
        </authorList>
    </citation>
    <scope>NUCLEOTIDE SEQUENCE [LARGE SCALE GENOMIC DNA]</scope>
    <source>
        <strain evidence="4">Ruminococcus_torques_SSTS_Bg7063</strain>
    </source>
</reference>
<dbReference type="PANTHER" id="PTHR30619:SF7">
    <property type="entry name" value="BETA-LACTAMASE DOMAIN PROTEIN"/>
    <property type="match status" value="1"/>
</dbReference>
<dbReference type="SMART" id="SM00849">
    <property type="entry name" value="Lactamase_B"/>
    <property type="match status" value="1"/>
</dbReference>
<dbReference type="CDD" id="cd07731">
    <property type="entry name" value="ComA-like_MBL-fold"/>
    <property type="match status" value="1"/>
</dbReference>
<dbReference type="Gene3D" id="3.60.15.10">
    <property type="entry name" value="Ribonuclease Z/Hydroxyacylglutathione hydrolase-like"/>
    <property type="match status" value="1"/>
</dbReference>
<feature type="repeat" description="Cell wall-binding" evidence="2">
    <location>
        <begin position="495"/>
        <end position="514"/>
    </location>
</feature>
<dbReference type="RefSeq" id="WP_144367321.1">
    <property type="nucleotide sequence ID" value="NZ_CABHNA010000065.1"/>
</dbReference>
<dbReference type="PANTHER" id="PTHR30619">
    <property type="entry name" value="DNA INTERNALIZATION/COMPETENCE PROTEIN COMEC/REC2"/>
    <property type="match status" value="1"/>
</dbReference>
<proteinExistence type="predicted"/>
<gene>
    <name evidence="4" type="primary">toxB_1</name>
    <name evidence="4" type="ORF">RTSSTS7063_01931</name>
</gene>
<evidence type="ECO:0000313" key="4">
    <source>
        <dbReference type="EMBL" id="VUX13865.1"/>
    </source>
</evidence>
<evidence type="ECO:0000256" key="2">
    <source>
        <dbReference type="PROSITE-ProRule" id="PRU00591"/>
    </source>
</evidence>
<evidence type="ECO:0000313" key="5">
    <source>
        <dbReference type="Proteomes" id="UP000363661"/>
    </source>
</evidence>
<feature type="repeat" description="Cell wall-binding" evidence="2">
    <location>
        <begin position="535"/>
        <end position="554"/>
    </location>
</feature>
<keyword evidence="5" id="KW-1185">Reference proteome</keyword>
<dbReference type="InterPro" id="IPR035681">
    <property type="entry name" value="ComA-like_MBL"/>
</dbReference>
<feature type="repeat" description="Cell wall-binding" evidence="2">
    <location>
        <begin position="475"/>
        <end position="494"/>
    </location>
</feature>
<feature type="repeat" description="Cell wall-binding" evidence="2">
    <location>
        <begin position="641"/>
        <end position="660"/>
    </location>
</feature>
<dbReference type="Gene3D" id="2.10.270.10">
    <property type="entry name" value="Cholin Binding"/>
    <property type="match status" value="6"/>
</dbReference>
<accession>A0A564U305</accession>
<dbReference type="AlphaFoldDB" id="A0A564U305"/>
<protein>
    <submittedName>
        <fullName evidence="4">Toxin B</fullName>
    </submittedName>
</protein>
<evidence type="ECO:0000256" key="1">
    <source>
        <dbReference type="ARBA" id="ARBA00022737"/>
    </source>
</evidence>
<dbReference type="InterPro" id="IPR001279">
    <property type="entry name" value="Metallo-B-lactamas"/>
</dbReference>
<dbReference type="InterPro" id="IPR018337">
    <property type="entry name" value="Cell_wall/Cho-bd_repeat"/>
</dbReference>
<dbReference type="Pfam" id="PF19127">
    <property type="entry name" value="Choline_bind_3"/>
    <property type="match status" value="2"/>
</dbReference>
<sequence length="773" mass="89704">MKRVIQIITTAIIIISVLNIINVNTVQAANNEEIMIPDLHEHSSEDETTVSVNSVESTEPVGANSKIHFIGIGVNNDAILIESNGRYGMVDSGEKEDRTDGLIGCTAQVVHYLKMHGVKQLDFYIATHAHSDHIGNAESILREFPTKKVYIGKYNDEYIYEKKNRWDNQQIYDNLVKTAKETGAELIQDFDSTNTKFSLGDLRIQIYNYERKVDQNGNRIAVWDDNVNSLITLVKSGDNTVLLTGDATPASFAMLPDDVKNVTVLKLAHHGDPHNNTIEILEKMNPQISIQTGSTDHLSKEEYEFLTCGGRKYFSTLADQASVIVEFPINGSEKSVNVYTEKMLPDNFYKMGDYYYSFDENGRALKGTQTINGNNYLFDINGREQFGLSQINNRKMYLDLQTGCAWKNRWFLQAGRDYYYFDDNGYALKSGWYEIAGVKYYFDAEGIWVPNAKVEGWQKNTTGRWYRNYDGSYPYNAWKYIGKYYYYFDQNGYMVTGWKRINGYWYYLSDSGAMQIGWLKKGETWYYLCESGEMQTGWVYVGGSWYYMRESGEMLVGKQTLGGNIYYFTAGGQWIDTSKHGNWERNQVGYWWNNGDGTWPFNCWKKIDGYWYWFNNYGYRKSEWLVLNDGTYYLNADGIMMTDWVQVDNIWYCFDKSGRMMTGNVILGDNNKYYFNEKGQLQVGWFEYNGRTVYSNQSGIRFERSGWNLINEKWYYLDENYGRCTGWLVFNKDQENEMCYYLADDGVMVTGEQIIQGVKYYFSPSGLLRNVEQ</sequence>
<name>A0A564U305_9FIRM</name>
<organism evidence="4 5">
    <name type="scientific">[Ruminococcus] torques</name>
    <dbReference type="NCBI Taxonomy" id="33039"/>
    <lineage>
        <taxon>Bacteria</taxon>
        <taxon>Bacillati</taxon>
        <taxon>Bacillota</taxon>
        <taxon>Clostridia</taxon>
        <taxon>Lachnospirales</taxon>
        <taxon>Lachnospiraceae</taxon>
        <taxon>Mediterraneibacter</taxon>
    </lineage>
</organism>
<dbReference type="Pfam" id="PF01473">
    <property type="entry name" value="Choline_bind_1"/>
    <property type="match status" value="5"/>
</dbReference>
<dbReference type="Pfam" id="PF00753">
    <property type="entry name" value="Lactamase_B"/>
    <property type="match status" value="1"/>
</dbReference>
<dbReference type="EMBL" id="CABHNA010000065">
    <property type="protein sequence ID" value="VUX13865.1"/>
    <property type="molecule type" value="Genomic_DNA"/>
</dbReference>